<gene>
    <name evidence="2" type="ORF">SAMN04488502_103214</name>
</gene>
<sequence length="95" mass="10615">MRQLFKNKVSNFGSFISLIAITAMLTIFSMVLPDFVVRPAGRIFAAVWAVAAIMVFVAHGTRLGVRRQYSLTHFVGKKDVRASVKPARTKRMMQG</sequence>
<reference evidence="2 3" key="1">
    <citation type="submission" date="2016-10" db="EMBL/GenBank/DDBJ databases">
        <authorList>
            <person name="de Groot N.N."/>
        </authorList>
    </citation>
    <scope>NUCLEOTIDE SEQUENCE [LARGE SCALE GENOMIC DNA]</scope>
    <source>
        <strain evidence="2 3">DSM 1736</strain>
    </source>
</reference>
<keyword evidence="1" id="KW-0812">Transmembrane</keyword>
<dbReference type="OrthoDB" id="1682959at2"/>
<proteinExistence type="predicted"/>
<evidence type="ECO:0000313" key="3">
    <source>
        <dbReference type="Proteomes" id="UP000214880"/>
    </source>
</evidence>
<feature type="transmembrane region" description="Helical" evidence="1">
    <location>
        <begin position="43"/>
        <end position="61"/>
    </location>
</feature>
<keyword evidence="1" id="KW-1133">Transmembrane helix</keyword>
<dbReference type="RefSeq" id="WP_092071872.1">
    <property type="nucleotide sequence ID" value="NZ_FNHB01000003.1"/>
</dbReference>
<organism evidence="2 3">
    <name type="scientific">Dendrosporobacter quercicolus</name>
    <dbReference type="NCBI Taxonomy" id="146817"/>
    <lineage>
        <taxon>Bacteria</taxon>
        <taxon>Bacillati</taxon>
        <taxon>Bacillota</taxon>
        <taxon>Negativicutes</taxon>
        <taxon>Selenomonadales</taxon>
        <taxon>Sporomusaceae</taxon>
        <taxon>Dendrosporobacter</taxon>
    </lineage>
</organism>
<name>A0A1G9S5K5_9FIRM</name>
<dbReference type="Proteomes" id="UP000214880">
    <property type="component" value="Unassembled WGS sequence"/>
</dbReference>
<feature type="transmembrane region" description="Helical" evidence="1">
    <location>
        <begin position="12"/>
        <end position="31"/>
    </location>
</feature>
<accession>A0A1G9S5K5</accession>
<keyword evidence="3" id="KW-1185">Reference proteome</keyword>
<dbReference type="EMBL" id="FNHB01000003">
    <property type="protein sequence ID" value="SDM30681.1"/>
    <property type="molecule type" value="Genomic_DNA"/>
</dbReference>
<protein>
    <submittedName>
        <fullName evidence="2">Uncharacterized protein</fullName>
    </submittedName>
</protein>
<evidence type="ECO:0000256" key="1">
    <source>
        <dbReference type="SAM" id="Phobius"/>
    </source>
</evidence>
<keyword evidence="1" id="KW-0472">Membrane</keyword>
<dbReference type="AlphaFoldDB" id="A0A1G9S5K5"/>
<evidence type="ECO:0000313" key="2">
    <source>
        <dbReference type="EMBL" id="SDM30681.1"/>
    </source>
</evidence>